<dbReference type="SUPFAM" id="SSF55729">
    <property type="entry name" value="Acyl-CoA N-acyltransferases (Nat)"/>
    <property type="match status" value="2"/>
</dbReference>
<keyword evidence="3" id="KW-0133">Cell shape</keyword>
<sequence>MQVKIIDPTKDKRWDEFVANHPQGTAFHLSNWARVLQKTYRYTPCYFILEDSDKKIKAGCPFFLIKSWLTGTRLVCLPFTDVCYPLVTSGEDIESLLSTTIEKAKKEKADYIEVRGPHSNVFLRDLHFENHSYYKLFRLDLSRGTDSLWKGFHKTTRRHVRKAEKVKLKIEKSGTEEAMRDFYLLNLATRKKHGIPPQPYDFFKNIWRELILTRLAFVLLVKHKSTSI</sequence>
<keyword evidence="4" id="KW-0573">Peptidoglycan synthesis</keyword>
<dbReference type="InterPro" id="IPR050644">
    <property type="entry name" value="PG_Glycine_Bridge_Synth"/>
</dbReference>
<dbReference type="Pfam" id="PF02388">
    <property type="entry name" value="FemAB"/>
    <property type="match status" value="1"/>
</dbReference>
<dbReference type="PANTHER" id="PTHR36174:SF1">
    <property type="entry name" value="LIPID II:GLYCINE GLYCYLTRANSFERASE"/>
    <property type="match status" value="1"/>
</dbReference>
<proteinExistence type="inferred from homology"/>
<dbReference type="EMBL" id="BARW01031254">
    <property type="protein sequence ID" value="GAJ14520.1"/>
    <property type="molecule type" value="Genomic_DNA"/>
</dbReference>
<name>X1VVE2_9ZZZZ</name>
<feature type="non-terminal residue" evidence="7">
    <location>
        <position position="228"/>
    </location>
</feature>
<dbReference type="PROSITE" id="PS51191">
    <property type="entry name" value="FEMABX"/>
    <property type="match status" value="1"/>
</dbReference>
<dbReference type="InterPro" id="IPR003447">
    <property type="entry name" value="FEMABX"/>
</dbReference>
<evidence type="ECO:0008006" key="8">
    <source>
        <dbReference type="Google" id="ProtNLM"/>
    </source>
</evidence>
<evidence type="ECO:0000256" key="4">
    <source>
        <dbReference type="ARBA" id="ARBA00022984"/>
    </source>
</evidence>
<evidence type="ECO:0000256" key="5">
    <source>
        <dbReference type="ARBA" id="ARBA00023315"/>
    </source>
</evidence>
<keyword evidence="2" id="KW-0808">Transferase</keyword>
<evidence type="ECO:0000256" key="3">
    <source>
        <dbReference type="ARBA" id="ARBA00022960"/>
    </source>
</evidence>
<dbReference type="PANTHER" id="PTHR36174">
    <property type="entry name" value="LIPID II:GLYCINE GLYCYLTRANSFERASE"/>
    <property type="match status" value="1"/>
</dbReference>
<keyword evidence="5" id="KW-0012">Acyltransferase</keyword>
<protein>
    <recommendedName>
        <fullName evidence="8">BioF2-like acetyltransferase domain-containing protein</fullName>
    </recommendedName>
</protein>
<evidence type="ECO:0000256" key="1">
    <source>
        <dbReference type="ARBA" id="ARBA00009943"/>
    </source>
</evidence>
<reference evidence="7" key="1">
    <citation type="journal article" date="2014" name="Front. Microbiol.">
        <title>High frequency of phylogenetically diverse reductive dehalogenase-homologous genes in deep subseafloor sedimentary metagenomes.</title>
        <authorList>
            <person name="Kawai M."/>
            <person name="Futagami T."/>
            <person name="Toyoda A."/>
            <person name="Takaki Y."/>
            <person name="Nishi S."/>
            <person name="Hori S."/>
            <person name="Arai W."/>
            <person name="Tsubouchi T."/>
            <person name="Morono Y."/>
            <person name="Uchiyama I."/>
            <person name="Ito T."/>
            <person name="Fujiyama A."/>
            <person name="Inagaki F."/>
            <person name="Takami H."/>
        </authorList>
    </citation>
    <scope>NUCLEOTIDE SEQUENCE</scope>
    <source>
        <strain evidence="7">Expedition CK06-06</strain>
    </source>
</reference>
<comment type="caution">
    <text evidence="7">The sequence shown here is derived from an EMBL/GenBank/DDBJ whole genome shotgun (WGS) entry which is preliminary data.</text>
</comment>
<dbReference type="AlphaFoldDB" id="X1VVE2"/>
<evidence type="ECO:0000256" key="2">
    <source>
        <dbReference type="ARBA" id="ARBA00022679"/>
    </source>
</evidence>
<comment type="similarity">
    <text evidence="1">Belongs to the FemABX family.</text>
</comment>
<dbReference type="InterPro" id="IPR016181">
    <property type="entry name" value="Acyl_CoA_acyltransferase"/>
</dbReference>
<organism evidence="7">
    <name type="scientific">marine sediment metagenome</name>
    <dbReference type="NCBI Taxonomy" id="412755"/>
    <lineage>
        <taxon>unclassified sequences</taxon>
        <taxon>metagenomes</taxon>
        <taxon>ecological metagenomes</taxon>
    </lineage>
</organism>
<evidence type="ECO:0000256" key="6">
    <source>
        <dbReference type="ARBA" id="ARBA00023316"/>
    </source>
</evidence>
<dbReference type="Gene3D" id="3.40.630.30">
    <property type="match status" value="2"/>
</dbReference>
<dbReference type="GO" id="GO:0009252">
    <property type="term" value="P:peptidoglycan biosynthetic process"/>
    <property type="evidence" value="ECO:0007669"/>
    <property type="project" value="UniProtKB-KW"/>
</dbReference>
<evidence type="ECO:0000313" key="7">
    <source>
        <dbReference type="EMBL" id="GAJ14520.1"/>
    </source>
</evidence>
<dbReference type="GO" id="GO:0016755">
    <property type="term" value="F:aminoacyltransferase activity"/>
    <property type="evidence" value="ECO:0007669"/>
    <property type="project" value="InterPro"/>
</dbReference>
<gene>
    <name evidence="7" type="ORF">S12H4_49759</name>
</gene>
<accession>X1VVE2</accession>
<keyword evidence="6" id="KW-0961">Cell wall biogenesis/degradation</keyword>
<dbReference type="GO" id="GO:0008360">
    <property type="term" value="P:regulation of cell shape"/>
    <property type="evidence" value="ECO:0007669"/>
    <property type="project" value="UniProtKB-KW"/>
</dbReference>
<dbReference type="GO" id="GO:0071555">
    <property type="term" value="P:cell wall organization"/>
    <property type="evidence" value="ECO:0007669"/>
    <property type="project" value="UniProtKB-KW"/>
</dbReference>